<keyword evidence="3" id="KW-1185">Reference proteome</keyword>
<comment type="caution">
    <text evidence="2">The sequence shown here is derived from an EMBL/GenBank/DDBJ whole genome shotgun (WGS) entry which is preliminary data.</text>
</comment>
<evidence type="ECO:0000313" key="2">
    <source>
        <dbReference type="EMBL" id="KUJ78399.1"/>
    </source>
</evidence>
<dbReference type="PANTHER" id="PTHR13343">
    <property type="entry name" value="CREG1 PROTEIN"/>
    <property type="match status" value="1"/>
</dbReference>
<accession>A0A0X3TRS7</accession>
<dbReference type="PANTHER" id="PTHR13343:SF17">
    <property type="entry name" value="CELLULAR REPRESSOR OF E1A-STIMULATED GENES, ISOFORM A"/>
    <property type="match status" value="1"/>
</dbReference>
<dbReference type="RefSeq" id="WP_068338278.1">
    <property type="nucleotide sequence ID" value="NZ_LQBP01000007.1"/>
</dbReference>
<name>A0A0X3TRS7_9RHOB</name>
<sequence>MSRTDPFRPVDDTARTLARELIDGARHAALATLRPDLGLPSVSRIALATDDAGGPVTLISTLADHTQALRTNPACALLVGDPGKTGDPLTHPRLTLHATARFISRESADHTTLRSRYLTLRPKAKLYVDFADFGFVRFDISDALLNGGFGKAWRLTQADLWPDQRTT</sequence>
<dbReference type="Proteomes" id="UP000053690">
    <property type="component" value="Unassembled WGS sequence"/>
</dbReference>
<gene>
    <name evidence="2" type="ORF">AVO44_14720</name>
</gene>
<dbReference type="Pfam" id="PF01243">
    <property type="entry name" value="PNPOx_N"/>
    <property type="match status" value="1"/>
</dbReference>
<dbReference type="InterPro" id="IPR014419">
    <property type="entry name" value="HutZ"/>
</dbReference>
<organism evidence="2 3">
    <name type="scientific">Ruegeria profundi</name>
    <dbReference type="NCBI Taxonomy" id="1685378"/>
    <lineage>
        <taxon>Bacteria</taxon>
        <taxon>Pseudomonadati</taxon>
        <taxon>Pseudomonadota</taxon>
        <taxon>Alphaproteobacteria</taxon>
        <taxon>Rhodobacterales</taxon>
        <taxon>Roseobacteraceae</taxon>
        <taxon>Ruegeria</taxon>
    </lineage>
</organism>
<dbReference type="EMBL" id="LQBP01000007">
    <property type="protein sequence ID" value="KUJ78399.1"/>
    <property type="molecule type" value="Genomic_DNA"/>
</dbReference>
<dbReference type="PIRSF" id="PIRSF004633">
    <property type="entry name" value="UCP_PLP_oxd"/>
    <property type="match status" value="1"/>
</dbReference>
<dbReference type="InterPro" id="IPR012349">
    <property type="entry name" value="Split_barrel_FMN-bd"/>
</dbReference>
<reference evidence="3" key="1">
    <citation type="submission" date="2015-12" db="EMBL/GenBank/DDBJ databases">
        <authorList>
            <person name="Zhang G."/>
            <person name="Stingl U."/>
        </authorList>
    </citation>
    <scope>NUCLEOTIDE SEQUENCE [LARGE SCALE GENOMIC DNA]</scope>
    <source>
        <strain evidence="3">ZGT108</strain>
    </source>
</reference>
<protein>
    <submittedName>
        <fullName evidence="2">Pyridoxamine 5-phosphate oxidase</fullName>
    </submittedName>
</protein>
<dbReference type="STRING" id="1685378.AVO44_14720"/>
<dbReference type="OrthoDB" id="9814594at2"/>
<proteinExistence type="predicted"/>
<feature type="domain" description="Pyridoxamine 5'-phosphate oxidase N-terminal" evidence="1">
    <location>
        <begin position="18"/>
        <end position="139"/>
    </location>
</feature>
<evidence type="ECO:0000313" key="3">
    <source>
        <dbReference type="Proteomes" id="UP000053690"/>
    </source>
</evidence>
<dbReference type="InterPro" id="IPR011576">
    <property type="entry name" value="Pyridox_Oxase_N"/>
</dbReference>
<dbReference type="SUPFAM" id="SSF50475">
    <property type="entry name" value="FMN-binding split barrel"/>
    <property type="match status" value="1"/>
</dbReference>
<dbReference type="GO" id="GO:0005737">
    <property type="term" value="C:cytoplasm"/>
    <property type="evidence" value="ECO:0007669"/>
    <property type="project" value="UniProtKB-ARBA"/>
</dbReference>
<dbReference type="Gene3D" id="2.30.110.10">
    <property type="entry name" value="Electron Transport, Fmn-binding Protein, Chain A"/>
    <property type="match status" value="1"/>
</dbReference>
<dbReference type="AlphaFoldDB" id="A0A0X3TRS7"/>
<evidence type="ECO:0000259" key="1">
    <source>
        <dbReference type="Pfam" id="PF01243"/>
    </source>
</evidence>